<dbReference type="PANTHER" id="PTHR37507">
    <property type="entry name" value="SPORULATION PROTEIN YDCC"/>
    <property type="match status" value="1"/>
</dbReference>
<dbReference type="OrthoDB" id="2826849at2"/>
<keyword evidence="2" id="KW-0472">Membrane</keyword>
<feature type="domain" description="MucB/RseB N-terminal" evidence="3">
    <location>
        <begin position="139"/>
        <end position="255"/>
    </location>
</feature>
<dbReference type="InterPro" id="IPR029046">
    <property type="entry name" value="LolA/LolB/LppX"/>
</dbReference>
<evidence type="ECO:0000313" key="4">
    <source>
        <dbReference type="EMBL" id="AOT70672.1"/>
    </source>
</evidence>
<dbReference type="Proteomes" id="UP000095743">
    <property type="component" value="Chromosome"/>
</dbReference>
<evidence type="ECO:0000259" key="3">
    <source>
        <dbReference type="Pfam" id="PF03888"/>
    </source>
</evidence>
<dbReference type="STRING" id="1424294.Gferi_14470"/>
<evidence type="ECO:0000256" key="2">
    <source>
        <dbReference type="SAM" id="Phobius"/>
    </source>
</evidence>
<accession>A0A1D8GII3</accession>
<reference evidence="4 5" key="1">
    <citation type="submission" date="2016-09" db="EMBL/GenBank/DDBJ databases">
        <title>Genomic analysis reveals versatility of anaerobic energy metabolism of Geosporobacter ferrireducens IRF9 of phylum Firmicutes.</title>
        <authorList>
            <person name="Kim S.-J."/>
        </authorList>
    </citation>
    <scope>NUCLEOTIDE SEQUENCE [LARGE SCALE GENOMIC DNA]</scope>
    <source>
        <strain evidence="4 5">IRF9</strain>
    </source>
</reference>
<proteinExistence type="predicted"/>
<dbReference type="EMBL" id="CP017269">
    <property type="protein sequence ID" value="AOT70672.1"/>
    <property type="molecule type" value="Genomic_DNA"/>
</dbReference>
<feature type="region of interest" description="Disordered" evidence="1">
    <location>
        <begin position="1"/>
        <end position="26"/>
    </location>
</feature>
<feature type="transmembrane region" description="Helical" evidence="2">
    <location>
        <begin position="81"/>
        <end position="102"/>
    </location>
</feature>
<organism evidence="4 5">
    <name type="scientific">Geosporobacter ferrireducens</name>
    <dbReference type="NCBI Taxonomy" id="1424294"/>
    <lineage>
        <taxon>Bacteria</taxon>
        <taxon>Bacillati</taxon>
        <taxon>Bacillota</taxon>
        <taxon>Clostridia</taxon>
        <taxon>Peptostreptococcales</taxon>
        <taxon>Thermotaleaceae</taxon>
        <taxon>Geosporobacter</taxon>
    </lineage>
</organism>
<sequence length="559" mass="62063">MSNDEKRLSDYIDRLNEEKKPEEHDSEIEALEMKQLFETVRMVKSLKEPSLPESDYPKTLAVDLNKRLAVKKSPERSKRSWFFGAASVAAALAVLFLFNMLAPLGKNNIVHAMEKAFQEVKAYHGILEIAETNAEGKTSTQARIAVWADKEGRYYVKGLDGFQQGFITVNDGQKKWQIQPDQEQVSIFPAFPDPYSFTFELGKEIDDVKNALKTKVIVEDTVAGRTAAVVEVTPQGGSPYRIWIDAETKMPLQKEFAMTYSLQYKVSYTQIDFMERIPEELLVYSVPAGFREMERNPEQQVNNLEEAQGIVGFMPRVPQNIPAGYIWDTIAVGNDMKVVKNTYISQDNRKRVVLLQGKAAGELKPASMAMLGKIDGNIAEIQAPVQDEAGILGGGGIYAGVTNINSVRWQQESFEYAVIGNISLEELTQFIQGLTSESVELSVPEDSSLAKPQVEVPVDLEVEKGDQKNADSGHSPWKLDPAFVAQVFVSLEISPQGIQGEYPIGEEDLKIVQNTGTEAVVEVSGSTAPIKKVYLKRLIRQDATGVWTVVGYDPAAAKQ</sequence>
<dbReference type="Pfam" id="PF03888">
    <property type="entry name" value="MucB_RseB"/>
    <property type="match status" value="1"/>
</dbReference>
<keyword evidence="2" id="KW-0812">Transmembrane</keyword>
<feature type="compositionally biased region" description="Basic and acidic residues" evidence="1">
    <location>
        <begin position="1"/>
        <end position="23"/>
    </location>
</feature>
<name>A0A1D8GII3_9FIRM</name>
<dbReference type="AlphaFoldDB" id="A0A1D8GII3"/>
<dbReference type="SUPFAM" id="SSF89392">
    <property type="entry name" value="Prokaryotic lipoproteins and lipoprotein localization factors"/>
    <property type="match status" value="1"/>
</dbReference>
<dbReference type="InterPro" id="IPR052944">
    <property type="entry name" value="Sporulation_related"/>
</dbReference>
<dbReference type="RefSeq" id="WP_069977685.1">
    <property type="nucleotide sequence ID" value="NZ_CP017269.1"/>
</dbReference>
<protein>
    <recommendedName>
        <fullName evidence="3">MucB/RseB N-terminal domain-containing protein</fullName>
    </recommendedName>
</protein>
<dbReference type="InterPro" id="IPR033434">
    <property type="entry name" value="MucB/RseB_N"/>
</dbReference>
<keyword evidence="5" id="KW-1185">Reference proteome</keyword>
<evidence type="ECO:0000256" key="1">
    <source>
        <dbReference type="SAM" id="MobiDB-lite"/>
    </source>
</evidence>
<keyword evidence="2" id="KW-1133">Transmembrane helix</keyword>
<dbReference type="Gene3D" id="2.50.20.10">
    <property type="entry name" value="Lipoprotein localisation LolA/LolB/LppX"/>
    <property type="match status" value="1"/>
</dbReference>
<evidence type="ECO:0000313" key="5">
    <source>
        <dbReference type="Proteomes" id="UP000095743"/>
    </source>
</evidence>
<dbReference type="KEGG" id="gfe:Gferi_14470"/>
<gene>
    <name evidence="4" type="ORF">Gferi_14470</name>
</gene>
<dbReference type="PANTHER" id="PTHR37507:SF2">
    <property type="entry name" value="SPORULATION PROTEIN YDCC"/>
    <property type="match status" value="1"/>
</dbReference>